<comment type="caution">
    <text evidence="1">The sequence shown here is derived from an EMBL/GenBank/DDBJ whole genome shotgun (WGS) entry which is preliminary data.</text>
</comment>
<dbReference type="Pfam" id="PF08843">
    <property type="entry name" value="AbiEii"/>
    <property type="match status" value="1"/>
</dbReference>
<dbReference type="InterPro" id="IPR014942">
    <property type="entry name" value="AbiEii"/>
</dbReference>
<gene>
    <name evidence="1" type="ORF">HB850_04350</name>
</gene>
<reference evidence="1 2" key="1">
    <citation type="submission" date="2020-03" db="EMBL/GenBank/DDBJ databases">
        <title>Soil Listeria distribution.</title>
        <authorList>
            <person name="Liao J."/>
            <person name="Wiedmann M."/>
        </authorList>
    </citation>
    <scope>NUCLEOTIDE SEQUENCE [LARGE SCALE GENOMIC DNA]</scope>
    <source>
        <strain evidence="1 2">FSL L7-1614</strain>
    </source>
</reference>
<dbReference type="RefSeq" id="WP_185388339.1">
    <property type="nucleotide sequence ID" value="NZ_JAARQN010000002.1"/>
</dbReference>
<evidence type="ECO:0000313" key="2">
    <source>
        <dbReference type="Proteomes" id="UP000569903"/>
    </source>
</evidence>
<dbReference type="GO" id="GO:0016740">
    <property type="term" value="F:transferase activity"/>
    <property type="evidence" value="ECO:0007669"/>
    <property type="project" value="UniProtKB-KW"/>
</dbReference>
<dbReference type="EMBL" id="JAARQN010000002">
    <property type="protein sequence ID" value="MBC1456976.1"/>
    <property type="molecule type" value="Genomic_DNA"/>
</dbReference>
<proteinExistence type="predicted"/>
<name>A0A841YWL4_9LIST</name>
<dbReference type="Proteomes" id="UP000569903">
    <property type="component" value="Unassembled WGS sequence"/>
</dbReference>
<protein>
    <submittedName>
        <fullName evidence="1">Nucleotidyl transferase AbiEii/AbiGii toxin family protein</fullName>
    </submittedName>
</protein>
<organism evidence="1 2">
    <name type="scientific">Listeria newyorkensis</name>
    <dbReference type="NCBI Taxonomy" id="1497681"/>
    <lineage>
        <taxon>Bacteria</taxon>
        <taxon>Bacillati</taxon>
        <taxon>Bacillota</taxon>
        <taxon>Bacilli</taxon>
        <taxon>Bacillales</taxon>
        <taxon>Listeriaceae</taxon>
        <taxon>Listeria</taxon>
    </lineage>
</organism>
<dbReference type="AlphaFoldDB" id="A0A841YWL4"/>
<keyword evidence="1" id="KW-0808">Transferase</keyword>
<accession>A0A841YWL4</accession>
<evidence type="ECO:0000313" key="1">
    <source>
        <dbReference type="EMBL" id="MBC1456976.1"/>
    </source>
</evidence>
<sequence>MINQDKLRTLVMAKSKISGLAPDLLYRNYLFERFLERLSLSPYKEKFIIKGGFLIGSISGIEQRATMDIDTTIKNLQLEIENLQTIIQDIAGIEIDDGVIFEILTFKEIREQDIYPGFRVSFVGIIGKMRMPLKLDIVTGDVIVPEEVLHTHKLHFENREIQFWGYAIETILAEKVETVLARGITNTRSRDYYDIYLLSSISTLDFTKFRESLLATTTNRNTSKAVQNYDSILENVQQDPTMNKQWRTYQSSFPYAKGIAFETVITSVHKILQT</sequence>